<feature type="repeat" description="WD" evidence="4">
    <location>
        <begin position="652"/>
        <end position="693"/>
    </location>
</feature>
<sequence>MTSFGSSVDQALEAQAVGFSRSILHESTAEATSRRIVSMREWQQAVFPEALSTMSIQHPVTPHRHDTHQSDLRHRSVSLSIPLHPFTNQSITSISEESGAELKLEKSRSHGFGGVAERGGGTPSSSKHAAHGNLKRMLRRASVSLRTGVKGLVHRKPSAPVANAYGTEERDEHVNAHSPNSSQGSPSRPTTSHSTWQRLRQAASFHRHSRLLHAGHGERASEQDVGTIESPTYPVPGSGEQPPIIPRSTGAAARQAAASASAGLQGLDGLDFQMPHPGWLTEENMDDRESGIGIALTSPELEPYNVKEEVDSDVDVGAARGREQGNIAKVDFISRLPVELAIQVLAELDASTLGTASLVNRRWAHVIRNQHVWRESFLREKTSTYATSGSVKPGTGLGVPAIRPNTDWREIYKTKQRLDKNWKLGKALPVYLNGHADSIYCLQFDESKIITGSRDRTIRVWDLANFACKLVIGPPEVVNDHSHSILYDESGNPNHYATLPEHYPELDFDFDDMPRGPMRAYHSVPTLYAPPIHHKASILCLQYDDEILVTGSSDSTCIVYNIKAGYRPVRRLSHHSAAVLDLVFDEKHIVTCSKDITICVWDRATGQLIRQLRGHTGPVNAVQMRGNTIVSCSGDFRVKLWNIDTGKNIREFLGHSKGLACSQFSEDGRYIASAGNDKIIRIWDANTGECVREMKAHTNLVRSLHVDSISGRLVSGSYDSDIKVWDMETGQALLDFPKWHASWVLSAKSDYRRIISSGQDPKILILDFGASVKGIDELSSVNSDHFSGFNMGGYI</sequence>
<evidence type="ECO:0000256" key="2">
    <source>
        <dbReference type="ARBA" id="ARBA00022574"/>
    </source>
</evidence>
<accession>A0AAN7GNM8</accession>
<dbReference type="InterPro" id="IPR020472">
    <property type="entry name" value="WD40_PAC1"/>
</dbReference>
<comment type="similarity">
    <text evidence="1">Belongs to the WD repeat MET30/SCONB/SCON-2 family.</text>
</comment>
<evidence type="ECO:0000259" key="6">
    <source>
        <dbReference type="PROSITE" id="PS50181"/>
    </source>
</evidence>
<dbReference type="InterPro" id="IPR001680">
    <property type="entry name" value="WD40_rpt"/>
</dbReference>
<evidence type="ECO:0000256" key="1">
    <source>
        <dbReference type="ARBA" id="ARBA00007968"/>
    </source>
</evidence>
<proteinExistence type="inferred from homology"/>
<keyword evidence="8" id="KW-1185">Reference proteome</keyword>
<dbReference type="CDD" id="cd00200">
    <property type="entry name" value="WD40"/>
    <property type="match status" value="1"/>
</dbReference>
<feature type="region of interest" description="Disordered" evidence="5">
    <location>
        <begin position="97"/>
        <end position="133"/>
    </location>
</feature>
<dbReference type="PROSITE" id="PS00678">
    <property type="entry name" value="WD_REPEATS_1"/>
    <property type="match status" value="4"/>
</dbReference>
<dbReference type="PANTHER" id="PTHR22847">
    <property type="entry name" value="WD40 REPEAT PROTEIN"/>
    <property type="match status" value="1"/>
</dbReference>
<dbReference type="EMBL" id="MU865432">
    <property type="protein sequence ID" value="KAK4223291.1"/>
    <property type="molecule type" value="Genomic_DNA"/>
</dbReference>
<dbReference type="Gene3D" id="2.130.10.10">
    <property type="entry name" value="YVTN repeat-like/Quinoprotein amine dehydrogenase"/>
    <property type="match status" value="2"/>
</dbReference>
<feature type="repeat" description="WD" evidence="4">
    <location>
        <begin position="572"/>
        <end position="611"/>
    </location>
</feature>
<dbReference type="Gene3D" id="1.20.1280.50">
    <property type="match status" value="1"/>
</dbReference>
<dbReference type="PRINTS" id="PR00320">
    <property type="entry name" value="GPROTEINBRPT"/>
</dbReference>
<feature type="compositionally biased region" description="Polar residues" evidence="5">
    <location>
        <begin position="177"/>
        <end position="198"/>
    </location>
</feature>
<feature type="compositionally biased region" description="Gly residues" evidence="5">
    <location>
        <begin position="111"/>
        <end position="122"/>
    </location>
</feature>
<comment type="caution">
    <text evidence="7">The sequence shown here is derived from an EMBL/GenBank/DDBJ whole genome shotgun (WGS) entry which is preliminary data.</text>
</comment>
<feature type="repeat" description="WD" evidence="4">
    <location>
        <begin position="612"/>
        <end position="651"/>
    </location>
</feature>
<evidence type="ECO:0000256" key="4">
    <source>
        <dbReference type="PROSITE-ProRule" id="PRU00221"/>
    </source>
</evidence>
<reference evidence="7" key="2">
    <citation type="submission" date="2023-05" db="EMBL/GenBank/DDBJ databases">
        <authorList>
            <consortium name="Lawrence Berkeley National Laboratory"/>
            <person name="Steindorff A."/>
            <person name="Hensen N."/>
            <person name="Bonometti L."/>
            <person name="Westerberg I."/>
            <person name="Brannstrom I.O."/>
            <person name="Guillou S."/>
            <person name="Cros-Aarteil S."/>
            <person name="Calhoun S."/>
            <person name="Haridas S."/>
            <person name="Kuo A."/>
            <person name="Mondo S."/>
            <person name="Pangilinan J."/>
            <person name="Riley R."/>
            <person name="Labutti K."/>
            <person name="Andreopoulos B."/>
            <person name="Lipzen A."/>
            <person name="Chen C."/>
            <person name="Yanf M."/>
            <person name="Daum C."/>
            <person name="Ng V."/>
            <person name="Clum A."/>
            <person name="Ohm R."/>
            <person name="Martin F."/>
            <person name="Silar P."/>
            <person name="Natvig D."/>
            <person name="Lalanne C."/>
            <person name="Gautier V."/>
            <person name="Ament-Velasquez S.L."/>
            <person name="Kruys A."/>
            <person name="Hutchinson M.I."/>
            <person name="Powell A.J."/>
            <person name="Barry K."/>
            <person name="Miller A.N."/>
            <person name="Grigoriev I.V."/>
            <person name="Debuchy R."/>
            <person name="Gladieux P."/>
            <person name="Thoren M.H."/>
            <person name="Johannesson H."/>
        </authorList>
    </citation>
    <scope>NUCLEOTIDE SEQUENCE</scope>
    <source>
        <strain evidence="7">CBS 990.96</strain>
    </source>
</reference>
<dbReference type="Pfam" id="PF00400">
    <property type="entry name" value="WD40"/>
    <property type="match status" value="6"/>
</dbReference>
<dbReference type="PROSITE" id="PS50294">
    <property type="entry name" value="WD_REPEATS_REGION"/>
    <property type="match status" value="4"/>
</dbReference>
<dbReference type="Pfam" id="PF12937">
    <property type="entry name" value="F-box-like"/>
    <property type="match status" value="1"/>
</dbReference>
<dbReference type="Proteomes" id="UP001301958">
    <property type="component" value="Unassembled WGS sequence"/>
</dbReference>
<feature type="repeat" description="WD" evidence="4">
    <location>
        <begin position="432"/>
        <end position="463"/>
    </location>
</feature>
<evidence type="ECO:0000313" key="8">
    <source>
        <dbReference type="Proteomes" id="UP001301958"/>
    </source>
</evidence>
<protein>
    <submittedName>
        <fullName evidence="7">WD40-repeat-containing domain protein</fullName>
    </submittedName>
</protein>
<evidence type="ECO:0000256" key="5">
    <source>
        <dbReference type="SAM" id="MobiDB-lite"/>
    </source>
</evidence>
<dbReference type="PROSITE" id="PS50082">
    <property type="entry name" value="WD_REPEATS_2"/>
    <property type="match status" value="5"/>
</dbReference>
<dbReference type="PROSITE" id="PS50181">
    <property type="entry name" value="FBOX"/>
    <property type="match status" value="1"/>
</dbReference>
<keyword evidence="3" id="KW-0677">Repeat</keyword>
<dbReference type="InterPro" id="IPR015943">
    <property type="entry name" value="WD40/YVTN_repeat-like_dom_sf"/>
</dbReference>
<feature type="region of interest" description="Disordered" evidence="5">
    <location>
        <begin position="216"/>
        <end position="260"/>
    </location>
</feature>
<keyword evidence="2 4" id="KW-0853">WD repeat</keyword>
<evidence type="ECO:0000313" key="7">
    <source>
        <dbReference type="EMBL" id="KAK4223291.1"/>
    </source>
</evidence>
<reference evidence="7" key="1">
    <citation type="journal article" date="2023" name="Mol. Phylogenet. Evol.">
        <title>Genome-scale phylogeny and comparative genomics of the fungal order Sordariales.</title>
        <authorList>
            <person name="Hensen N."/>
            <person name="Bonometti L."/>
            <person name="Westerberg I."/>
            <person name="Brannstrom I.O."/>
            <person name="Guillou S."/>
            <person name="Cros-Aarteil S."/>
            <person name="Calhoun S."/>
            <person name="Haridas S."/>
            <person name="Kuo A."/>
            <person name="Mondo S."/>
            <person name="Pangilinan J."/>
            <person name="Riley R."/>
            <person name="LaButti K."/>
            <person name="Andreopoulos B."/>
            <person name="Lipzen A."/>
            <person name="Chen C."/>
            <person name="Yan M."/>
            <person name="Daum C."/>
            <person name="Ng V."/>
            <person name="Clum A."/>
            <person name="Steindorff A."/>
            <person name="Ohm R.A."/>
            <person name="Martin F."/>
            <person name="Silar P."/>
            <person name="Natvig D.O."/>
            <person name="Lalanne C."/>
            <person name="Gautier V."/>
            <person name="Ament-Velasquez S.L."/>
            <person name="Kruys A."/>
            <person name="Hutchinson M.I."/>
            <person name="Powell A.J."/>
            <person name="Barry K."/>
            <person name="Miller A.N."/>
            <person name="Grigoriev I.V."/>
            <person name="Debuchy R."/>
            <person name="Gladieux P."/>
            <person name="Hiltunen Thoren M."/>
            <person name="Johannesson H."/>
        </authorList>
    </citation>
    <scope>NUCLEOTIDE SEQUENCE</scope>
    <source>
        <strain evidence="7">CBS 990.96</strain>
    </source>
</reference>
<feature type="domain" description="F-box" evidence="6">
    <location>
        <begin position="330"/>
        <end position="376"/>
    </location>
</feature>
<dbReference type="SUPFAM" id="SSF81383">
    <property type="entry name" value="F-box domain"/>
    <property type="match status" value="1"/>
</dbReference>
<feature type="repeat" description="WD" evidence="4">
    <location>
        <begin position="694"/>
        <end position="735"/>
    </location>
</feature>
<gene>
    <name evidence="7" type="ORF">QBC38DRAFT_53936</name>
</gene>
<dbReference type="SUPFAM" id="SSF50978">
    <property type="entry name" value="WD40 repeat-like"/>
    <property type="match status" value="1"/>
</dbReference>
<evidence type="ECO:0000256" key="3">
    <source>
        <dbReference type="ARBA" id="ARBA00022737"/>
    </source>
</evidence>
<dbReference type="AlphaFoldDB" id="A0AAN7GNM8"/>
<feature type="compositionally biased region" description="Low complexity" evidence="5">
    <location>
        <begin position="250"/>
        <end position="260"/>
    </location>
</feature>
<feature type="region of interest" description="Disordered" evidence="5">
    <location>
        <begin position="148"/>
        <end position="201"/>
    </location>
</feature>
<dbReference type="GO" id="GO:1990234">
    <property type="term" value="C:transferase complex"/>
    <property type="evidence" value="ECO:0007669"/>
    <property type="project" value="UniProtKB-ARBA"/>
</dbReference>
<dbReference type="InterPro" id="IPR019775">
    <property type="entry name" value="WD40_repeat_CS"/>
</dbReference>
<name>A0AAN7GNM8_9PEZI</name>
<dbReference type="SMART" id="SM00320">
    <property type="entry name" value="WD40"/>
    <property type="match status" value="6"/>
</dbReference>
<dbReference type="InterPro" id="IPR036047">
    <property type="entry name" value="F-box-like_dom_sf"/>
</dbReference>
<organism evidence="7 8">
    <name type="scientific">Podospora fimiseda</name>
    <dbReference type="NCBI Taxonomy" id="252190"/>
    <lineage>
        <taxon>Eukaryota</taxon>
        <taxon>Fungi</taxon>
        <taxon>Dikarya</taxon>
        <taxon>Ascomycota</taxon>
        <taxon>Pezizomycotina</taxon>
        <taxon>Sordariomycetes</taxon>
        <taxon>Sordariomycetidae</taxon>
        <taxon>Sordariales</taxon>
        <taxon>Podosporaceae</taxon>
        <taxon>Podospora</taxon>
    </lineage>
</organism>
<dbReference type="GO" id="GO:0005634">
    <property type="term" value="C:nucleus"/>
    <property type="evidence" value="ECO:0007669"/>
    <property type="project" value="TreeGrafter"/>
</dbReference>
<dbReference type="SMART" id="SM00256">
    <property type="entry name" value="FBOX"/>
    <property type="match status" value="1"/>
</dbReference>
<dbReference type="InterPro" id="IPR001810">
    <property type="entry name" value="F-box_dom"/>
</dbReference>
<dbReference type="InterPro" id="IPR036322">
    <property type="entry name" value="WD40_repeat_dom_sf"/>
</dbReference>
<dbReference type="PANTHER" id="PTHR22847:SF745">
    <property type="entry name" value="F-BOX_WD REPEAT-CONTAINING PROTEIN 7"/>
    <property type="match status" value="1"/>
</dbReference>